<sequence>MGWGGSLFFALMLLAAPAGAATLDLTAGVEEPIGRYLHSLAEPGAPLSPQEALAALEGGQFSASQREVLGFGIGAGGHWLGAELQNSTLFPVRKRLSVEAAWLDRVEFYLFYEGRLVASNQTGDRAPFAERGNNHRFFVLDHDFVPGQTTLLIRVETSDPMVLPVYLRDQDAAAEASLFEGYSYGFLYGAVGSLLAYNLMLFVGLRDNRYLYYALYLSAFLAMNLAYTGHAYLWGWPDSPVWQQWANPLLMMGYILSGWLFASRFLDLKQSFPRVYRGMHAFVLLLCMLMLLAVAFDNRTWALWVAFFLVVLFPFSMVWLGALSLRSGNRSAKFFLLGSLSAAGGASVTGLAVLGVIPYNSLTFRAIDIGMLFDVVLLAMALADRFRITQDAKVKAETLARVDPLTGLNNRRAFYELVAPLWSSAQRSRRPLCVLLLDVDGFKAINDLHGHTAGDEVLVQVAHTLRKGLRSSDIASRWGGEEFIALLPDTALEEAARVAERIRCRIETMAVEVGSEAFACTASIGIAVSDVAGGRLEELIGKADEQLYLAKQQGKNRVRYLRVESAAEAVGA</sequence>
<dbReference type="EMBL" id="QWEZ01000002">
    <property type="protein sequence ID" value="RRJ82257.1"/>
    <property type="molecule type" value="Genomic_DNA"/>
</dbReference>
<reference evidence="7 8" key="1">
    <citation type="submission" date="2018-08" db="EMBL/GenBank/DDBJ databases">
        <authorList>
            <person name="Khan S.A."/>
        </authorList>
    </citation>
    <scope>NUCLEOTIDE SEQUENCE [LARGE SCALE GENOMIC DNA]</scope>
    <source>
        <strain evidence="7 8">GTF-13</strain>
    </source>
</reference>
<dbReference type="InterPro" id="IPR011622">
    <property type="entry name" value="7TMR_DISM_rcpt_extracell_dom2"/>
</dbReference>
<dbReference type="GO" id="GO:0052621">
    <property type="term" value="F:diguanylate cyclase activity"/>
    <property type="evidence" value="ECO:0007669"/>
    <property type="project" value="UniProtKB-EC"/>
</dbReference>
<feature type="transmembrane region" description="Helical" evidence="4">
    <location>
        <begin position="363"/>
        <end position="383"/>
    </location>
</feature>
<comment type="caution">
    <text evidence="7">The sequence shown here is derived from an EMBL/GenBank/DDBJ whole genome shotgun (WGS) entry which is preliminary data.</text>
</comment>
<dbReference type="CDD" id="cd01949">
    <property type="entry name" value="GGDEF"/>
    <property type="match status" value="1"/>
</dbReference>
<feature type="chain" id="PRO_5018338009" description="diguanylate cyclase" evidence="5">
    <location>
        <begin position="21"/>
        <end position="572"/>
    </location>
</feature>
<dbReference type="InterPro" id="IPR043128">
    <property type="entry name" value="Rev_trsase/Diguanyl_cyclase"/>
</dbReference>
<evidence type="ECO:0000256" key="4">
    <source>
        <dbReference type="SAM" id="Phobius"/>
    </source>
</evidence>
<feature type="transmembrane region" description="Helical" evidence="4">
    <location>
        <begin position="334"/>
        <end position="357"/>
    </location>
</feature>
<keyword evidence="5" id="KW-0732">Signal</keyword>
<dbReference type="PROSITE" id="PS50887">
    <property type="entry name" value="GGDEF"/>
    <property type="match status" value="1"/>
</dbReference>
<organism evidence="7 8">
    <name type="scientific">Aestuariirhabdus litorea</name>
    <dbReference type="NCBI Taxonomy" id="2528527"/>
    <lineage>
        <taxon>Bacteria</taxon>
        <taxon>Pseudomonadati</taxon>
        <taxon>Pseudomonadota</taxon>
        <taxon>Gammaproteobacteria</taxon>
        <taxon>Oceanospirillales</taxon>
        <taxon>Aestuariirhabdaceae</taxon>
        <taxon>Aestuariirhabdus</taxon>
    </lineage>
</organism>
<dbReference type="InterPro" id="IPR050469">
    <property type="entry name" value="Diguanylate_Cyclase"/>
</dbReference>
<evidence type="ECO:0000256" key="1">
    <source>
        <dbReference type="ARBA" id="ARBA00001946"/>
    </source>
</evidence>
<gene>
    <name evidence="7" type="ORF">D0544_10230</name>
</gene>
<dbReference type="EC" id="2.7.7.65" evidence="2"/>
<dbReference type="NCBIfam" id="TIGR00254">
    <property type="entry name" value="GGDEF"/>
    <property type="match status" value="1"/>
</dbReference>
<feature type="transmembrane region" description="Helical" evidence="4">
    <location>
        <begin position="302"/>
        <end position="322"/>
    </location>
</feature>
<dbReference type="Pfam" id="PF00990">
    <property type="entry name" value="GGDEF"/>
    <property type="match status" value="1"/>
</dbReference>
<feature type="signal peptide" evidence="5">
    <location>
        <begin position="1"/>
        <end position="20"/>
    </location>
</feature>
<evidence type="ECO:0000259" key="6">
    <source>
        <dbReference type="PROSITE" id="PS50887"/>
    </source>
</evidence>
<keyword evidence="4" id="KW-1133">Transmembrane helix</keyword>
<dbReference type="GO" id="GO:0043709">
    <property type="term" value="P:cell adhesion involved in single-species biofilm formation"/>
    <property type="evidence" value="ECO:0007669"/>
    <property type="project" value="TreeGrafter"/>
</dbReference>
<feature type="transmembrane region" description="Helical" evidence="4">
    <location>
        <begin position="210"/>
        <end position="233"/>
    </location>
</feature>
<evidence type="ECO:0000313" key="8">
    <source>
        <dbReference type="Proteomes" id="UP000280792"/>
    </source>
</evidence>
<dbReference type="Pfam" id="PF07695">
    <property type="entry name" value="7TMR-DISM_7TM"/>
    <property type="match status" value="1"/>
</dbReference>
<dbReference type="PANTHER" id="PTHR45138">
    <property type="entry name" value="REGULATORY COMPONENTS OF SENSORY TRANSDUCTION SYSTEM"/>
    <property type="match status" value="1"/>
</dbReference>
<dbReference type="RefSeq" id="WP_125015970.1">
    <property type="nucleotide sequence ID" value="NZ_QWEZ01000002.1"/>
</dbReference>
<dbReference type="Gene3D" id="2.60.40.2380">
    <property type="match status" value="1"/>
</dbReference>
<dbReference type="PANTHER" id="PTHR45138:SF9">
    <property type="entry name" value="DIGUANYLATE CYCLASE DGCM-RELATED"/>
    <property type="match status" value="1"/>
</dbReference>
<proteinExistence type="predicted"/>
<dbReference type="InterPro" id="IPR011623">
    <property type="entry name" value="7TMR_DISM_rcpt_extracell_dom1"/>
</dbReference>
<dbReference type="SMART" id="SM00267">
    <property type="entry name" value="GGDEF"/>
    <property type="match status" value="1"/>
</dbReference>
<name>A0A3P3VIS4_9GAMM</name>
<dbReference type="FunFam" id="3.30.70.270:FF:000001">
    <property type="entry name" value="Diguanylate cyclase domain protein"/>
    <property type="match status" value="1"/>
</dbReference>
<feature type="transmembrane region" description="Helical" evidence="4">
    <location>
        <begin position="245"/>
        <end position="266"/>
    </location>
</feature>
<reference evidence="7 8" key="2">
    <citation type="submission" date="2018-12" db="EMBL/GenBank/DDBJ databases">
        <title>Simiduia agarivorans gen. nov., sp. nov., a marine, agarolytic bacterium isolated from shallow coastal water from Keelung, Taiwan.</title>
        <authorList>
            <person name="Shieh W.Y."/>
        </authorList>
    </citation>
    <scope>NUCLEOTIDE SEQUENCE [LARGE SCALE GENOMIC DNA]</scope>
    <source>
        <strain evidence="7 8">GTF-13</strain>
    </source>
</reference>
<comment type="catalytic activity">
    <reaction evidence="3">
        <text>2 GTP = 3',3'-c-di-GMP + 2 diphosphate</text>
        <dbReference type="Rhea" id="RHEA:24898"/>
        <dbReference type="ChEBI" id="CHEBI:33019"/>
        <dbReference type="ChEBI" id="CHEBI:37565"/>
        <dbReference type="ChEBI" id="CHEBI:58805"/>
        <dbReference type="EC" id="2.7.7.65"/>
    </reaction>
</comment>
<comment type="cofactor">
    <cofactor evidence="1">
        <name>Mg(2+)</name>
        <dbReference type="ChEBI" id="CHEBI:18420"/>
    </cofactor>
</comment>
<feature type="transmembrane region" description="Helical" evidence="4">
    <location>
        <begin position="278"/>
        <end position="296"/>
    </location>
</feature>
<feature type="domain" description="GGDEF" evidence="6">
    <location>
        <begin position="430"/>
        <end position="563"/>
    </location>
</feature>
<dbReference type="GO" id="GO:1902201">
    <property type="term" value="P:negative regulation of bacterial-type flagellum-dependent cell motility"/>
    <property type="evidence" value="ECO:0007669"/>
    <property type="project" value="TreeGrafter"/>
</dbReference>
<dbReference type="Proteomes" id="UP000280792">
    <property type="component" value="Unassembled WGS sequence"/>
</dbReference>
<dbReference type="Gene3D" id="3.30.70.270">
    <property type="match status" value="1"/>
</dbReference>
<keyword evidence="8" id="KW-1185">Reference proteome</keyword>
<accession>A0A3P3VIS4</accession>
<dbReference type="GO" id="GO:0005886">
    <property type="term" value="C:plasma membrane"/>
    <property type="evidence" value="ECO:0007669"/>
    <property type="project" value="TreeGrafter"/>
</dbReference>
<keyword evidence="4" id="KW-0812">Transmembrane</keyword>
<dbReference type="InterPro" id="IPR000160">
    <property type="entry name" value="GGDEF_dom"/>
</dbReference>
<protein>
    <recommendedName>
        <fullName evidence="2">diguanylate cyclase</fullName>
        <ecNumber evidence="2">2.7.7.65</ecNumber>
    </recommendedName>
</protein>
<dbReference type="InterPro" id="IPR029787">
    <property type="entry name" value="Nucleotide_cyclase"/>
</dbReference>
<evidence type="ECO:0000256" key="2">
    <source>
        <dbReference type="ARBA" id="ARBA00012528"/>
    </source>
</evidence>
<evidence type="ECO:0000256" key="5">
    <source>
        <dbReference type="SAM" id="SignalP"/>
    </source>
</evidence>
<feature type="transmembrane region" description="Helical" evidence="4">
    <location>
        <begin position="182"/>
        <end position="203"/>
    </location>
</feature>
<keyword evidence="4" id="KW-0472">Membrane</keyword>
<dbReference type="Pfam" id="PF07696">
    <property type="entry name" value="7TMR-DISMED2"/>
    <property type="match status" value="1"/>
</dbReference>
<dbReference type="AlphaFoldDB" id="A0A3P3VIS4"/>
<evidence type="ECO:0000256" key="3">
    <source>
        <dbReference type="ARBA" id="ARBA00034247"/>
    </source>
</evidence>
<dbReference type="SUPFAM" id="SSF55073">
    <property type="entry name" value="Nucleotide cyclase"/>
    <property type="match status" value="1"/>
</dbReference>
<evidence type="ECO:0000313" key="7">
    <source>
        <dbReference type="EMBL" id="RRJ82257.1"/>
    </source>
</evidence>